<feature type="domain" description="Solute-binding protein family 3/N-terminal" evidence="3">
    <location>
        <begin position="22"/>
        <end position="258"/>
    </location>
</feature>
<evidence type="ECO:0000313" key="5">
    <source>
        <dbReference type="EMBL" id="CZE46013.1"/>
    </source>
</evidence>
<keyword evidence="1 2" id="KW-0732">Signal</keyword>
<dbReference type="InterPro" id="IPR001638">
    <property type="entry name" value="Solute-binding_3/MltF_N"/>
</dbReference>
<organism evidence="5 6">
    <name type="scientific">Campylobacter geochelonis</name>
    <dbReference type="NCBI Taxonomy" id="1780362"/>
    <lineage>
        <taxon>Bacteria</taxon>
        <taxon>Pseudomonadati</taxon>
        <taxon>Campylobacterota</taxon>
        <taxon>Epsilonproteobacteria</taxon>
        <taxon>Campylobacterales</taxon>
        <taxon>Campylobacteraceae</taxon>
        <taxon>Campylobacter</taxon>
    </lineage>
</organism>
<protein>
    <submittedName>
        <fullName evidence="5">CjaC</fullName>
    </submittedName>
</protein>
<evidence type="ECO:0000313" key="6">
    <source>
        <dbReference type="Proteomes" id="UP000069632"/>
    </source>
</evidence>
<dbReference type="RefSeq" id="WP_075539873.1">
    <property type="nucleotide sequence ID" value="NZ_CP053844.1"/>
</dbReference>
<dbReference type="AlphaFoldDB" id="A0A128ECW7"/>
<evidence type="ECO:0000256" key="1">
    <source>
        <dbReference type="ARBA" id="ARBA00022729"/>
    </source>
</evidence>
<accession>A0A128ECW7</accession>
<dbReference type="CDD" id="cd13530">
    <property type="entry name" value="PBP2_peptides_like"/>
    <property type="match status" value="1"/>
</dbReference>
<dbReference type="SUPFAM" id="SSF53850">
    <property type="entry name" value="Periplasmic binding protein-like II"/>
    <property type="match status" value="1"/>
</dbReference>
<feature type="domain" description="Ionotropic glutamate receptor C-terminal" evidence="4">
    <location>
        <begin position="22"/>
        <end position="254"/>
    </location>
</feature>
<dbReference type="Pfam" id="PF00497">
    <property type="entry name" value="SBP_bac_3"/>
    <property type="match status" value="1"/>
</dbReference>
<evidence type="ECO:0000256" key="2">
    <source>
        <dbReference type="SAM" id="SignalP"/>
    </source>
</evidence>
<dbReference type="PANTHER" id="PTHR35936:SF17">
    <property type="entry name" value="ARGININE-BINDING EXTRACELLULAR PROTEIN ARTP"/>
    <property type="match status" value="1"/>
</dbReference>
<dbReference type="InterPro" id="IPR001320">
    <property type="entry name" value="Iontro_rcpt_C"/>
</dbReference>
<dbReference type="PANTHER" id="PTHR35936">
    <property type="entry name" value="MEMBRANE-BOUND LYTIC MUREIN TRANSGLYCOSYLASE F"/>
    <property type="match status" value="1"/>
</dbReference>
<dbReference type="SMART" id="SM00079">
    <property type="entry name" value="PBPe"/>
    <property type="match status" value="1"/>
</dbReference>
<dbReference type="EMBL" id="FIZP01000001">
    <property type="protein sequence ID" value="CZE46013.1"/>
    <property type="molecule type" value="Genomic_DNA"/>
</dbReference>
<dbReference type="Proteomes" id="UP000069632">
    <property type="component" value="Unassembled WGS sequence"/>
</dbReference>
<name>A0A128ECW7_9BACT</name>
<dbReference type="GO" id="GO:0016020">
    <property type="term" value="C:membrane"/>
    <property type="evidence" value="ECO:0007669"/>
    <property type="project" value="InterPro"/>
</dbReference>
<feature type="signal peptide" evidence="2">
    <location>
        <begin position="1"/>
        <end position="20"/>
    </location>
</feature>
<gene>
    <name evidence="5" type="primary">fliY_2</name>
    <name evidence="5" type="ORF">ERS672216_00150</name>
</gene>
<proteinExistence type="predicted"/>
<dbReference type="SMART" id="SM00062">
    <property type="entry name" value="PBPb"/>
    <property type="match status" value="1"/>
</dbReference>
<reference evidence="5 6" key="1">
    <citation type="submission" date="2016-02" db="EMBL/GenBank/DDBJ databases">
        <authorList>
            <consortium name="Pathogen Informatics"/>
        </authorList>
    </citation>
    <scope>NUCLEOTIDE SEQUENCE [LARGE SCALE GENOMIC DNA]</scope>
    <source>
        <strain evidence="5 6">RC20</strain>
    </source>
</reference>
<evidence type="ECO:0000259" key="3">
    <source>
        <dbReference type="SMART" id="SM00062"/>
    </source>
</evidence>
<feature type="chain" id="PRO_5007281469" evidence="2">
    <location>
        <begin position="21"/>
        <end position="259"/>
    </location>
</feature>
<evidence type="ECO:0000259" key="4">
    <source>
        <dbReference type="SMART" id="SM00079"/>
    </source>
</evidence>
<keyword evidence="6" id="KW-1185">Reference proteome</keyword>
<dbReference type="GO" id="GO:0015276">
    <property type="term" value="F:ligand-gated monoatomic ion channel activity"/>
    <property type="evidence" value="ECO:0007669"/>
    <property type="project" value="InterPro"/>
</dbReference>
<dbReference type="Gene3D" id="3.40.190.10">
    <property type="entry name" value="Periplasmic binding protein-like II"/>
    <property type="match status" value="2"/>
</dbReference>
<sequence length="259" mass="29076">MNKIFKIFALSVFLLSSAWAKVYTVGIDYYPPINYTDDKGNPTGYEIELLEALSKEIGFKYKIESMKFSELPAAIVSGKVDFAIAFITITDSRKAWLDFTEPYFDAKMIAYKRTDDKSITKMSNLSGKTIAVVTDSSTAVNIAKSIPDANILITHNNLARAVEALKTKKADALIIESVHTPAVIYNKYLGHKQKDISIMEKYKNIELKKIESFDDDGEAIAFKKGENEELRKKMSEAIAKFKADGTLQRLAFKYIVVGH</sequence>